<accession>A0ABU1UTU5</accession>
<gene>
    <name evidence="1" type="ORF">J2X05_000612</name>
</gene>
<name>A0ABU1UTU5_9GAMM</name>
<proteinExistence type="predicted"/>
<evidence type="ECO:0000313" key="2">
    <source>
        <dbReference type="Proteomes" id="UP001253595"/>
    </source>
</evidence>
<dbReference type="EMBL" id="JAVDVX010000001">
    <property type="protein sequence ID" value="MDR7088609.1"/>
    <property type="molecule type" value="Genomic_DNA"/>
</dbReference>
<comment type="caution">
    <text evidence="1">The sequence shown here is derived from an EMBL/GenBank/DDBJ whole genome shotgun (WGS) entry which is preliminary data.</text>
</comment>
<sequence>MGLFSIFKKKNPKADSEFQKYAEEMIAEFHVNDFLGKAAEAGHKAKAAVHAKQHDAAWELYHEQKNFYMQHANRYGFTAHQALALDSQVHEDLANILRIEGKNYDALVHILYWVLANNDKPIKRHQQKLSAYFGRCKFNNTSLNEAISFTSIHSTDHPLFFAQSKVAEWRAKENGT</sequence>
<dbReference type="Proteomes" id="UP001253595">
    <property type="component" value="Unassembled WGS sequence"/>
</dbReference>
<protein>
    <submittedName>
        <fullName evidence="1">Uncharacterized protein</fullName>
    </submittedName>
</protein>
<reference evidence="1 2" key="1">
    <citation type="submission" date="2023-07" db="EMBL/GenBank/DDBJ databases">
        <title>Sorghum-associated microbial communities from plants grown in Nebraska, USA.</title>
        <authorList>
            <person name="Schachtman D."/>
        </authorList>
    </citation>
    <scope>NUCLEOTIDE SEQUENCE [LARGE SCALE GENOMIC DNA]</scope>
    <source>
        <strain evidence="1 2">BE190</strain>
    </source>
</reference>
<evidence type="ECO:0000313" key="1">
    <source>
        <dbReference type="EMBL" id="MDR7088609.1"/>
    </source>
</evidence>
<organism evidence="1 2">
    <name type="scientific">Cellvibrio fibrivorans</name>
    <dbReference type="NCBI Taxonomy" id="126350"/>
    <lineage>
        <taxon>Bacteria</taxon>
        <taxon>Pseudomonadati</taxon>
        <taxon>Pseudomonadota</taxon>
        <taxon>Gammaproteobacteria</taxon>
        <taxon>Cellvibrionales</taxon>
        <taxon>Cellvibrionaceae</taxon>
        <taxon>Cellvibrio</taxon>
    </lineage>
</organism>
<dbReference type="RefSeq" id="WP_310068462.1">
    <property type="nucleotide sequence ID" value="NZ_JAVDVX010000001.1"/>
</dbReference>
<keyword evidence="2" id="KW-1185">Reference proteome</keyword>